<feature type="compositionally biased region" description="Basic and acidic residues" evidence="1">
    <location>
        <begin position="34"/>
        <end position="55"/>
    </location>
</feature>
<proteinExistence type="predicted"/>
<evidence type="ECO:0000256" key="1">
    <source>
        <dbReference type="SAM" id="MobiDB-lite"/>
    </source>
</evidence>
<feature type="region of interest" description="Disordered" evidence="1">
    <location>
        <begin position="1"/>
        <end position="69"/>
    </location>
</feature>
<feature type="compositionally biased region" description="Acidic residues" evidence="1">
    <location>
        <begin position="1"/>
        <end position="10"/>
    </location>
</feature>
<keyword evidence="3" id="KW-1185">Reference proteome</keyword>
<evidence type="ECO:0000313" key="2">
    <source>
        <dbReference type="EMBL" id="POR35700.1"/>
    </source>
</evidence>
<accession>A0A2S4KZT0</accession>
<dbReference type="EMBL" id="PKSG01000419">
    <property type="protein sequence ID" value="POR35700.1"/>
    <property type="molecule type" value="Genomic_DNA"/>
</dbReference>
<sequence length="95" mass="10195">MCLGDEDGESGVDSHTGQQRPKPKPGSCANVKSDGLESREPRADFAARRNGRESGDAWAGIGGASRSSGWRLKERRALDKAMNNLEMGGLGHSRR</sequence>
<protein>
    <submittedName>
        <fullName evidence="2">Uncharacterized protein</fullName>
    </submittedName>
</protein>
<gene>
    <name evidence="2" type="ORF">TPAR_04103</name>
</gene>
<name>A0A2S4KZT0_9HYPO</name>
<evidence type="ECO:0000313" key="3">
    <source>
        <dbReference type="Proteomes" id="UP000237481"/>
    </source>
</evidence>
<organism evidence="2 3">
    <name type="scientific">Tolypocladium paradoxum</name>
    <dbReference type="NCBI Taxonomy" id="94208"/>
    <lineage>
        <taxon>Eukaryota</taxon>
        <taxon>Fungi</taxon>
        <taxon>Dikarya</taxon>
        <taxon>Ascomycota</taxon>
        <taxon>Pezizomycotina</taxon>
        <taxon>Sordariomycetes</taxon>
        <taxon>Hypocreomycetidae</taxon>
        <taxon>Hypocreales</taxon>
        <taxon>Ophiocordycipitaceae</taxon>
        <taxon>Tolypocladium</taxon>
    </lineage>
</organism>
<dbReference type="Proteomes" id="UP000237481">
    <property type="component" value="Unassembled WGS sequence"/>
</dbReference>
<reference evidence="2 3" key="1">
    <citation type="submission" date="2018-01" db="EMBL/GenBank/DDBJ databases">
        <title>Harnessing the power of phylogenomics to disentangle the directionality and signatures of interkingdom host jumping in the parasitic fungal genus Tolypocladium.</title>
        <authorList>
            <person name="Quandt C.A."/>
            <person name="Patterson W."/>
            <person name="Spatafora J.W."/>
        </authorList>
    </citation>
    <scope>NUCLEOTIDE SEQUENCE [LARGE SCALE GENOMIC DNA]</scope>
    <source>
        <strain evidence="2 3">NRBC 100945</strain>
    </source>
</reference>
<comment type="caution">
    <text evidence="2">The sequence shown here is derived from an EMBL/GenBank/DDBJ whole genome shotgun (WGS) entry which is preliminary data.</text>
</comment>
<dbReference type="AlphaFoldDB" id="A0A2S4KZT0"/>
<dbReference type="OrthoDB" id="270584at2759"/>